<accession>A0A1B6K6U7</accession>
<organism evidence="2">
    <name type="scientific">Homalodisca liturata</name>
    <dbReference type="NCBI Taxonomy" id="320908"/>
    <lineage>
        <taxon>Eukaryota</taxon>
        <taxon>Metazoa</taxon>
        <taxon>Ecdysozoa</taxon>
        <taxon>Arthropoda</taxon>
        <taxon>Hexapoda</taxon>
        <taxon>Insecta</taxon>
        <taxon>Pterygota</taxon>
        <taxon>Neoptera</taxon>
        <taxon>Paraneoptera</taxon>
        <taxon>Hemiptera</taxon>
        <taxon>Auchenorrhyncha</taxon>
        <taxon>Membracoidea</taxon>
        <taxon>Cicadellidae</taxon>
        <taxon>Cicadellinae</taxon>
        <taxon>Proconiini</taxon>
        <taxon>Homalodisca</taxon>
    </lineage>
</organism>
<reference evidence="2" key="1">
    <citation type="submission" date="2015-11" db="EMBL/GenBank/DDBJ databases">
        <title>De novo transcriptome assembly of four potential Pierce s Disease insect vectors from Arizona vineyards.</title>
        <authorList>
            <person name="Tassone E.E."/>
        </authorList>
    </citation>
    <scope>NUCLEOTIDE SEQUENCE</scope>
</reference>
<gene>
    <name evidence="2" type="ORF">g.11060</name>
</gene>
<dbReference type="EMBL" id="GECU01000582">
    <property type="protein sequence ID" value="JAT07125.1"/>
    <property type="molecule type" value="Transcribed_RNA"/>
</dbReference>
<sequence>MKKKGATSAQFAMNSCKPANGVEYCYCAGQLCNSPPPVATTVTDDEDLVEGSGEPPPDPVSTSIISTSTTTQSTPLQVNRTKSCSAPLTPSLVPSVILILLTVWR</sequence>
<feature type="compositionally biased region" description="Low complexity" evidence="1">
    <location>
        <begin position="61"/>
        <end position="74"/>
    </location>
</feature>
<feature type="region of interest" description="Disordered" evidence="1">
    <location>
        <begin position="38"/>
        <end position="78"/>
    </location>
</feature>
<protein>
    <submittedName>
        <fullName evidence="2">Uncharacterized protein</fullName>
    </submittedName>
</protein>
<dbReference type="AlphaFoldDB" id="A0A1B6K6U7"/>
<evidence type="ECO:0000313" key="2">
    <source>
        <dbReference type="EMBL" id="JAT07125.1"/>
    </source>
</evidence>
<proteinExistence type="predicted"/>
<name>A0A1B6K6U7_9HEMI</name>
<evidence type="ECO:0000256" key="1">
    <source>
        <dbReference type="SAM" id="MobiDB-lite"/>
    </source>
</evidence>